<dbReference type="Proteomes" id="UP000236311">
    <property type="component" value="Unassembled WGS sequence"/>
</dbReference>
<dbReference type="EMBL" id="OFSM01000019">
    <property type="protein sequence ID" value="SOY30778.1"/>
    <property type="molecule type" value="Genomic_DNA"/>
</dbReference>
<dbReference type="OrthoDB" id="9804867at2"/>
<accession>A0A2K4ZJW9</accession>
<dbReference type="AlphaFoldDB" id="A0A2K4ZJW9"/>
<organism evidence="1 2">
    <name type="scientific">Acetatifactor muris</name>
    <dbReference type="NCBI Taxonomy" id="879566"/>
    <lineage>
        <taxon>Bacteria</taxon>
        <taxon>Bacillati</taxon>
        <taxon>Bacillota</taxon>
        <taxon>Clostridia</taxon>
        <taxon>Lachnospirales</taxon>
        <taxon>Lachnospiraceae</taxon>
        <taxon>Acetatifactor</taxon>
    </lineage>
</organism>
<reference evidence="1 2" key="1">
    <citation type="submission" date="2018-01" db="EMBL/GenBank/DDBJ databases">
        <authorList>
            <person name="Gaut B.S."/>
            <person name="Morton B.R."/>
            <person name="Clegg M.T."/>
            <person name="Duvall M.R."/>
        </authorList>
    </citation>
    <scope>NUCLEOTIDE SEQUENCE [LARGE SCALE GENOMIC DNA]</scope>
    <source>
        <strain evidence="1">GP69</strain>
    </source>
</reference>
<proteinExistence type="predicted"/>
<evidence type="ECO:0008006" key="3">
    <source>
        <dbReference type="Google" id="ProtNLM"/>
    </source>
</evidence>
<evidence type="ECO:0000313" key="1">
    <source>
        <dbReference type="EMBL" id="SOY30778.1"/>
    </source>
</evidence>
<protein>
    <recommendedName>
        <fullName evidence="3">RelB antitoxin</fullName>
    </recommendedName>
</protein>
<dbReference type="RefSeq" id="WP_103240795.1">
    <property type="nucleotide sequence ID" value="NZ_JANJZD010000019.1"/>
</dbReference>
<name>A0A2K4ZJW9_9FIRM</name>
<gene>
    <name evidence="1" type="ORF">AMURIS_03509</name>
</gene>
<sequence length="71" mass="8371">MFGSNFPSVILFERNLTALRLRRIPFTIEAPIDPFYSESKMERLHHSFRQAEEGKLVVKTMEELEELAEDE</sequence>
<evidence type="ECO:0000313" key="2">
    <source>
        <dbReference type="Proteomes" id="UP000236311"/>
    </source>
</evidence>
<keyword evidence="2" id="KW-1185">Reference proteome</keyword>